<feature type="transmembrane region" description="Helical" evidence="9">
    <location>
        <begin position="85"/>
        <end position="103"/>
    </location>
</feature>
<comment type="similarity">
    <text evidence="2 9">Belongs to the branched chain amino acid transporter family.</text>
</comment>
<sequence length="452" mass="49011">MKQPKLTLSFRETLVVASLLFGLFFGAGNVIFPVSLGQAAGGSVWPAILGFNITAVGLPLLAVISMGLSQSESVIDMSQKISKGYSYFFTVALYLTIGPFFATPRLATVSYEVGLSTLIPQEFNTLSLFIYSLIFYSIVLYFSLRPSGILDWIGRYLNPLFLVLLTIILIRAFTSGDPLIGGAASVETYQTVPFSTGLLEGYNTMDGLAGLAFGIIIIKSIRQIGVTEPTRLASETVKSGIFSLAVMALIYLCLALLGTQSLNFAEVAPNGGVAMSIITQHYFGLFGQILLAGVMAVACLKTAIGLVVALAETFADLFPSFVTQRVWTIIATLMAFLVANIGLDLIISYSTPVLMLLYPLAITLILLHLLEPVIKSQTIYRSVTFFTLLAALFDMAAALPQPLYQWFQADMFVNFANSFLPFFSIGFGWVVPALIGFIVGLILTKMQPQPNY</sequence>
<dbReference type="GO" id="GO:0015190">
    <property type="term" value="F:L-leucine transmembrane transporter activity"/>
    <property type="evidence" value="ECO:0007669"/>
    <property type="project" value="TreeGrafter"/>
</dbReference>
<dbReference type="InterPro" id="IPR004685">
    <property type="entry name" value="Brnchd-chn_aa_trnsp_Livcs"/>
</dbReference>
<evidence type="ECO:0000256" key="9">
    <source>
        <dbReference type="RuleBase" id="RU362122"/>
    </source>
</evidence>
<evidence type="ECO:0000313" key="11">
    <source>
        <dbReference type="Proteomes" id="UP000571018"/>
    </source>
</evidence>
<reference evidence="10 11" key="1">
    <citation type="submission" date="2020-06" db="EMBL/GenBank/DDBJ databases">
        <title>Reclassification of Facklamia ignava, Facklamia soureckii and Facklami tabacinasalis as Falseniella iganva gen. nov., comb. nov., Hutsoniella ignava gen. nov., comb. nov., and Ruoffia tabacinasalis gen. nov., comb. nov and description of Ruoffia haltotolerans sp. nov., isolated from hypersaline Inland Sea of Qatar.</title>
        <authorList>
            <person name="Fotedar R."/>
            <person name="Sankaranarayanan K."/>
            <person name="Lawson P."/>
            <person name="Caldwell M."/>
            <person name="Zeyara A."/>
            <person name="Al Malki A."/>
            <person name="Ali M."/>
        </authorList>
    </citation>
    <scope>NUCLEOTIDE SEQUENCE [LARGE SCALE GENOMIC DNA]</scope>
    <source>
        <strain evidence="10 11">INB8</strain>
    </source>
</reference>
<feature type="transmembrane region" description="Helical" evidence="9">
    <location>
        <begin position="353"/>
        <end position="370"/>
    </location>
</feature>
<evidence type="ECO:0000256" key="8">
    <source>
        <dbReference type="ARBA" id="ARBA00023136"/>
    </source>
</evidence>
<dbReference type="NCBIfam" id="TIGR00796">
    <property type="entry name" value="livcs"/>
    <property type="match status" value="1"/>
</dbReference>
<feature type="transmembrane region" description="Helical" evidence="9">
    <location>
        <begin position="123"/>
        <end position="144"/>
    </location>
</feature>
<feature type="transmembrane region" description="Helical" evidence="9">
    <location>
        <begin position="419"/>
        <end position="443"/>
    </location>
</feature>
<evidence type="ECO:0000256" key="1">
    <source>
        <dbReference type="ARBA" id="ARBA00004651"/>
    </source>
</evidence>
<evidence type="ECO:0000256" key="2">
    <source>
        <dbReference type="ARBA" id="ARBA00008540"/>
    </source>
</evidence>
<dbReference type="GO" id="GO:0005304">
    <property type="term" value="F:L-valine transmembrane transporter activity"/>
    <property type="evidence" value="ECO:0007669"/>
    <property type="project" value="TreeGrafter"/>
</dbReference>
<feature type="transmembrane region" description="Helical" evidence="9">
    <location>
        <begin position="156"/>
        <end position="174"/>
    </location>
</feature>
<dbReference type="AlphaFoldDB" id="A0A839A4K9"/>
<comment type="subcellular location">
    <subcellularLocation>
        <location evidence="1 9">Cell membrane</location>
        <topology evidence="1 9">Multi-pass membrane protein</topology>
    </subcellularLocation>
</comment>
<keyword evidence="7 9" id="KW-1133">Transmembrane helix</keyword>
<evidence type="ECO:0000256" key="7">
    <source>
        <dbReference type="ARBA" id="ARBA00022989"/>
    </source>
</evidence>
<evidence type="ECO:0000256" key="3">
    <source>
        <dbReference type="ARBA" id="ARBA00022448"/>
    </source>
</evidence>
<keyword evidence="8 9" id="KW-0472">Membrane</keyword>
<accession>A0A839A4K9</accession>
<protein>
    <recommendedName>
        <fullName evidence="9">Branched-chain amino acid transport system carrier protein</fullName>
    </recommendedName>
</protein>
<keyword evidence="3 9" id="KW-0813">Transport</keyword>
<dbReference type="EMBL" id="JACAOA010000007">
    <property type="protein sequence ID" value="MBA5728937.1"/>
    <property type="molecule type" value="Genomic_DNA"/>
</dbReference>
<feature type="transmembrane region" description="Helical" evidence="9">
    <location>
        <begin position="382"/>
        <end position="399"/>
    </location>
</feature>
<name>A0A839A4K9_9LACT</name>
<keyword evidence="4" id="KW-1003">Cell membrane</keyword>
<gene>
    <name evidence="10" type="primary">brnQ</name>
    <name evidence="10" type="ORF">HW423_03955</name>
</gene>
<dbReference type="PANTHER" id="PTHR30588:SF0">
    <property type="entry name" value="BRANCHED-CHAIN AMINO ACID PERMEASE BRNQ"/>
    <property type="match status" value="1"/>
</dbReference>
<dbReference type="GO" id="GO:0005886">
    <property type="term" value="C:plasma membrane"/>
    <property type="evidence" value="ECO:0007669"/>
    <property type="project" value="UniProtKB-SubCell"/>
</dbReference>
<dbReference type="PANTHER" id="PTHR30588">
    <property type="entry name" value="BRANCHED-CHAIN AMINO ACID TRANSPORT SYSTEM 2 CARRIER PROTEIN"/>
    <property type="match status" value="1"/>
</dbReference>
<dbReference type="Pfam" id="PF05525">
    <property type="entry name" value="Branch_AA_trans"/>
    <property type="match status" value="1"/>
</dbReference>
<evidence type="ECO:0000256" key="4">
    <source>
        <dbReference type="ARBA" id="ARBA00022475"/>
    </source>
</evidence>
<evidence type="ECO:0000313" key="10">
    <source>
        <dbReference type="EMBL" id="MBA5728937.1"/>
    </source>
</evidence>
<feature type="transmembrane region" description="Helical" evidence="9">
    <location>
        <begin position="202"/>
        <end position="221"/>
    </location>
</feature>
<evidence type="ECO:0000256" key="6">
    <source>
        <dbReference type="ARBA" id="ARBA00022970"/>
    </source>
</evidence>
<keyword evidence="5 9" id="KW-0812">Transmembrane</keyword>
<dbReference type="GO" id="GO:0015188">
    <property type="term" value="F:L-isoleucine transmembrane transporter activity"/>
    <property type="evidence" value="ECO:0007669"/>
    <property type="project" value="TreeGrafter"/>
</dbReference>
<organism evidence="10 11">
    <name type="scientific">Ruoffia halotolerans</name>
    <dbReference type="NCBI Taxonomy" id="2748684"/>
    <lineage>
        <taxon>Bacteria</taxon>
        <taxon>Bacillati</taxon>
        <taxon>Bacillota</taxon>
        <taxon>Bacilli</taxon>
        <taxon>Lactobacillales</taxon>
        <taxon>Aerococcaceae</taxon>
        <taxon>Ruoffia</taxon>
    </lineage>
</organism>
<keyword evidence="6 9" id="KW-0029">Amino-acid transport</keyword>
<comment type="caution">
    <text evidence="10">The sequence shown here is derived from an EMBL/GenBank/DDBJ whole genome shotgun (WGS) entry which is preliminary data.</text>
</comment>
<dbReference type="Proteomes" id="UP000571018">
    <property type="component" value="Unassembled WGS sequence"/>
</dbReference>
<dbReference type="GO" id="GO:0015820">
    <property type="term" value="P:L-leucine transport"/>
    <property type="evidence" value="ECO:0007669"/>
    <property type="project" value="TreeGrafter"/>
</dbReference>
<feature type="transmembrane region" description="Helical" evidence="9">
    <location>
        <begin position="282"/>
        <end position="314"/>
    </location>
</feature>
<keyword evidence="11" id="KW-1185">Reference proteome</keyword>
<evidence type="ECO:0000256" key="5">
    <source>
        <dbReference type="ARBA" id="ARBA00022692"/>
    </source>
</evidence>
<feature type="transmembrane region" description="Helical" evidence="9">
    <location>
        <begin position="326"/>
        <end position="347"/>
    </location>
</feature>
<dbReference type="RefSeq" id="WP_218930653.1">
    <property type="nucleotide sequence ID" value="NZ_JACAOA010000007.1"/>
</dbReference>
<comment type="function">
    <text evidence="9">Component of the transport system for branched-chain amino acids.</text>
</comment>
<feature type="transmembrane region" description="Helical" evidence="9">
    <location>
        <begin position="44"/>
        <end position="64"/>
    </location>
</feature>
<dbReference type="GO" id="GO:0015818">
    <property type="term" value="P:isoleucine transport"/>
    <property type="evidence" value="ECO:0007669"/>
    <property type="project" value="TreeGrafter"/>
</dbReference>
<feature type="transmembrane region" description="Helical" evidence="9">
    <location>
        <begin position="241"/>
        <end position="262"/>
    </location>
</feature>
<feature type="transmembrane region" description="Helical" evidence="9">
    <location>
        <begin position="12"/>
        <end position="32"/>
    </location>
</feature>
<proteinExistence type="inferred from homology"/>